<keyword evidence="3" id="KW-1185">Reference proteome</keyword>
<dbReference type="InterPro" id="IPR004360">
    <property type="entry name" value="Glyas_Fos-R_dOase_dom"/>
</dbReference>
<dbReference type="PANTHER" id="PTHR33993">
    <property type="entry name" value="GLYOXALASE-RELATED"/>
    <property type="match status" value="1"/>
</dbReference>
<organism evidence="2 3">
    <name type="scientific">Chelativorans salis</name>
    <dbReference type="NCBI Taxonomy" id="2978478"/>
    <lineage>
        <taxon>Bacteria</taxon>
        <taxon>Pseudomonadati</taxon>
        <taxon>Pseudomonadota</taxon>
        <taxon>Alphaproteobacteria</taxon>
        <taxon>Hyphomicrobiales</taxon>
        <taxon>Phyllobacteriaceae</taxon>
        <taxon>Chelativorans</taxon>
    </lineage>
</organism>
<evidence type="ECO:0000259" key="1">
    <source>
        <dbReference type="PROSITE" id="PS51819"/>
    </source>
</evidence>
<feature type="domain" description="VOC" evidence="1">
    <location>
        <begin position="9"/>
        <end position="122"/>
    </location>
</feature>
<reference evidence="2 3" key="1">
    <citation type="submission" date="2022-09" db="EMBL/GenBank/DDBJ databases">
        <title>Chelativorans salina sp. nov., a novel slightly halophilic bacterium isolated from a saline lake sediment enrichment.</title>
        <authorList>
            <person name="Gao L."/>
            <person name="Fang B.-Z."/>
            <person name="Li W.-J."/>
        </authorList>
    </citation>
    <scope>NUCLEOTIDE SEQUENCE [LARGE SCALE GENOMIC DNA]</scope>
    <source>
        <strain evidence="2 3">EGI FJ00035</strain>
    </source>
</reference>
<accession>A0ABT2LRH0</accession>
<gene>
    <name evidence="2" type="ORF">N5A92_15490</name>
</gene>
<dbReference type="CDD" id="cd07247">
    <property type="entry name" value="SgaA_N_like"/>
    <property type="match status" value="1"/>
</dbReference>
<comment type="caution">
    <text evidence="2">The sequence shown here is derived from an EMBL/GenBank/DDBJ whole genome shotgun (WGS) entry which is preliminary data.</text>
</comment>
<dbReference type="InterPro" id="IPR029068">
    <property type="entry name" value="Glyas_Bleomycin-R_OHBP_Dase"/>
</dbReference>
<dbReference type="SUPFAM" id="SSF54593">
    <property type="entry name" value="Glyoxalase/Bleomycin resistance protein/Dihydroxybiphenyl dioxygenase"/>
    <property type="match status" value="1"/>
</dbReference>
<evidence type="ECO:0000313" key="3">
    <source>
        <dbReference type="Proteomes" id="UP001320831"/>
    </source>
</evidence>
<name>A0ABT2LRH0_9HYPH</name>
<dbReference type="InterPro" id="IPR052164">
    <property type="entry name" value="Anthracycline_SecMetBiosynth"/>
</dbReference>
<dbReference type="EMBL" id="JAOCZP010000004">
    <property type="protein sequence ID" value="MCT7376437.1"/>
    <property type="molecule type" value="Genomic_DNA"/>
</dbReference>
<dbReference type="InterPro" id="IPR037523">
    <property type="entry name" value="VOC_core"/>
</dbReference>
<sequence length="122" mass="13038">MTPFLPAHAAVWFEIPVSDMGRAREFYGAVLQNELTDMEGPNPMARFAAKEENSVAGHLYPGKPASEGTGITIHLAVSTPLEEAMERVTANGGKVVSPVITIPGGRFVYCLDPDGNSFGLFT</sequence>
<dbReference type="Proteomes" id="UP001320831">
    <property type="component" value="Unassembled WGS sequence"/>
</dbReference>
<dbReference type="Pfam" id="PF00903">
    <property type="entry name" value="Glyoxalase"/>
    <property type="match status" value="1"/>
</dbReference>
<dbReference type="PROSITE" id="PS51819">
    <property type="entry name" value="VOC"/>
    <property type="match status" value="1"/>
</dbReference>
<proteinExistence type="predicted"/>
<dbReference type="RefSeq" id="WP_260904704.1">
    <property type="nucleotide sequence ID" value="NZ_JAOCZP010000004.1"/>
</dbReference>
<evidence type="ECO:0000313" key="2">
    <source>
        <dbReference type="EMBL" id="MCT7376437.1"/>
    </source>
</evidence>
<dbReference type="Gene3D" id="3.10.180.10">
    <property type="entry name" value="2,3-Dihydroxybiphenyl 1,2-Dioxygenase, domain 1"/>
    <property type="match status" value="1"/>
</dbReference>
<protein>
    <submittedName>
        <fullName evidence="2">VOC family protein</fullName>
    </submittedName>
</protein>